<dbReference type="EMBL" id="BSXU01000389">
    <property type="protein sequence ID" value="GMG20520.1"/>
    <property type="molecule type" value="Genomic_DNA"/>
</dbReference>
<dbReference type="AlphaFoldDB" id="A0A9W7DHB3"/>
<dbReference type="InterPro" id="IPR011012">
    <property type="entry name" value="Longin-like_dom_sf"/>
</dbReference>
<gene>
    <name evidence="8" type="ORF">Amon01_000129100</name>
</gene>
<dbReference type="SMART" id="SM01399">
    <property type="entry name" value="Sybindin"/>
    <property type="match status" value="1"/>
</dbReference>
<evidence type="ECO:0000256" key="7">
    <source>
        <dbReference type="RuleBase" id="RU366065"/>
    </source>
</evidence>
<dbReference type="InterPro" id="IPR007233">
    <property type="entry name" value="TRAPPC"/>
</dbReference>
<evidence type="ECO:0000313" key="8">
    <source>
        <dbReference type="EMBL" id="GMG20520.1"/>
    </source>
</evidence>
<organism evidence="8 9">
    <name type="scientific">Ambrosiozyma monospora</name>
    <name type="common">Yeast</name>
    <name type="synonym">Endomycopsis monosporus</name>
    <dbReference type="NCBI Taxonomy" id="43982"/>
    <lineage>
        <taxon>Eukaryota</taxon>
        <taxon>Fungi</taxon>
        <taxon>Dikarya</taxon>
        <taxon>Ascomycota</taxon>
        <taxon>Saccharomycotina</taxon>
        <taxon>Pichiomycetes</taxon>
        <taxon>Pichiales</taxon>
        <taxon>Pichiaceae</taxon>
        <taxon>Ambrosiozyma</taxon>
    </lineage>
</organism>
<comment type="subunit">
    <text evidence="7">Part of the multisubunit transport protein particle (TRAPP) complex.</text>
</comment>
<dbReference type="GO" id="GO:0006888">
    <property type="term" value="P:endoplasmic reticulum to Golgi vesicle-mediated transport"/>
    <property type="evidence" value="ECO:0007669"/>
    <property type="project" value="UniProtKB-UniRule"/>
</dbReference>
<protein>
    <recommendedName>
        <fullName evidence="7">Trafficking protein particle complex subunit</fullName>
    </recommendedName>
</protein>
<dbReference type="OrthoDB" id="246406at2759"/>
<evidence type="ECO:0000256" key="1">
    <source>
        <dbReference type="ARBA" id="ARBA00004555"/>
    </source>
</evidence>
<evidence type="ECO:0000313" key="9">
    <source>
        <dbReference type="Proteomes" id="UP001165063"/>
    </source>
</evidence>
<evidence type="ECO:0000256" key="3">
    <source>
        <dbReference type="ARBA" id="ARBA00022824"/>
    </source>
</evidence>
<dbReference type="SUPFAM" id="SSF64356">
    <property type="entry name" value="SNARE-like"/>
    <property type="match status" value="1"/>
</dbReference>
<evidence type="ECO:0000256" key="6">
    <source>
        <dbReference type="ARBA" id="ARBA00038179"/>
    </source>
</evidence>
<keyword evidence="3 7" id="KW-0256">Endoplasmic reticulum</keyword>
<comment type="caution">
    <text evidence="8">The sequence shown here is derived from an EMBL/GenBank/DDBJ whole genome shotgun (WGS) entry which is preliminary data.</text>
</comment>
<sequence length="153" mass="17470">MPIYSVYMISKSGSLLYEKDFKVEGSPITKQNSNDYLVIAGTLHGVHAISSKITPPESVKPNNTSKYNSNKLGLRCISTELFNIHVNQTVTGLKIILFTSPDVTSPKAYPLYQRVYEYYCDYVLKNPFYNLDMPIRARLFDDKVLEYVDKLNV</sequence>
<accession>A0A9W7DHB3</accession>
<reference evidence="8" key="1">
    <citation type="submission" date="2023-04" db="EMBL/GenBank/DDBJ databases">
        <title>Ambrosiozyma monospora NBRC 1965.</title>
        <authorList>
            <person name="Ichikawa N."/>
            <person name="Sato H."/>
            <person name="Tonouchi N."/>
        </authorList>
    </citation>
    <scope>NUCLEOTIDE SEQUENCE</scope>
    <source>
        <strain evidence="8">NBRC 1965</strain>
    </source>
</reference>
<evidence type="ECO:0000256" key="4">
    <source>
        <dbReference type="ARBA" id="ARBA00022892"/>
    </source>
</evidence>
<keyword evidence="4 7" id="KW-0931">ER-Golgi transport</keyword>
<dbReference type="PANTHER" id="PTHR23249">
    <property type="entry name" value="TRAFFICKING PROTEIN PARTICLE COMPLEX SUBUNIT"/>
    <property type="match status" value="1"/>
</dbReference>
<keyword evidence="2 7" id="KW-0813">Transport</keyword>
<evidence type="ECO:0000256" key="5">
    <source>
        <dbReference type="ARBA" id="ARBA00023034"/>
    </source>
</evidence>
<comment type="similarity">
    <text evidence="6">Belongs to the TRAPP small subunits family. TRAPPC4 subfamily.</text>
</comment>
<comment type="subcellular location">
    <subcellularLocation>
        <location evidence="7">Endoplasmic reticulum</location>
    </subcellularLocation>
    <subcellularLocation>
        <location evidence="7">Golgi apparatus</location>
        <location evidence="7">cis-Golgi network</location>
    </subcellularLocation>
    <subcellularLocation>
        <location evidence="1">Golgi apparatus</location>
    </subcellularLocation>
</comment>
<dbReference type="GO" id="GO:0005794">
    <property type="term" value="C:Golgi apparatus"/>
    <property type="evidence" value="ECO:0007669"/>
    <property type="project" value="UniProtKB-SubCell"/>
</dbReference>
<dbReference type="CDD" id="cd14856">
    <property type="entry name" value="TRAPPC4_synbindin"/>
    <property type="match status" value="1"/>
</dbReference>
<keyword evidence="5 7" id="KW-0333">Golgi apparatus</keyword>
<dbReference type="Gene3D" id="3.30.450.70">
    <property type="match status" value="1"/>
</dbReference>
<dbReference type="GO" id="GO:0030008">
    <property type="term" value="C:TRAPP complex"/>
    <property type="evidence" value="ECO:0007669"/>
    <property type="project" value="UniProtKB-UniRule"/>
</dbReference>
<evidence type="ECO:0000256" key="2">
    <source>
        <dbReference type="ARBA" id="ARBA00022448"/>
    </source>
</evidence>
<keyword evidence="9" id="KW-1185">Reference proteome</keyword>
<dbReference type="PANTHER" id="PTHR23249:SF15">
    <property type="entry name" value="TRAFFICKING PROTEIN PARTICLE COMPLEX SUBUNIT 4"/>
    <property type="match status" value="1"/>
</dbReference>
<dbReference type="Proteomes" id="UP001165063">
    <property type="component" value="Unassembled WGS sequence"/>
</dbReference>
<proteinExistence type="inferred from homology"/>
<name>A0A9W7DHB3_AMBMO</name>
<dbReference type="Pfam" id="PF04099">
    <property type="entry name" value="Sybindin"/>
    <property type="match status" value="1"/>
</dbReference>
<dbReference type="GO" id="GO:0005783">
    <property type="term" value="C:endoplasmic reticulum"/>
    <property type="evidence" value="ECO:0007669"/>
    <property type="project" value="UniProtKB-SubCell"/>
</dbReference>